<name>A0A0G0ZCH5_9BACT</name>
<dbReference type="GO" id="GO:0009381">
    <property type="term" value="F:excinuclease ABC activity"/>
    <property type="evidence" value="ECO:0007669"/>
    <property type="project" value="InterPro"/>
</dbReference>
<dbReference type="InterPro" id="IPR001943">
    <property type="entry name" value="UVR_dom"/>
</dbReference>
<dbReference type="CDD" id="cd10434">
    <property type="entry name" value="GIY-YIG_UvrC_Cho"/>
    <property type="match status" value="1"/>
</dbReference>
<dbReference type="Gene3D" id="3.40.1440.10">
    <property type="entry name" value="GIY-YIG endonuclease"/>
    <property type="match status" value="1"/>
</dbReference>
<dbReference type="PANTHER" id="PTHR30562:SF1">
    <property type="entry name" value="UVRABC SYSTEM PROTEIN C"/>
    <property type="match status" value="1"/>
</dbReference>
<dbReference type="PROSITE" id="PS50164">
    <property type="entry name" value="GIY_YIG"/>
    <property type="match status" value="1"/>
</dbReference>
<evidence type="ECO:0000256" key="1">
    <source>
        <dbReference type="ARBA" id="ARBA00022490"/>
    </source>
</evidence>
<accession>A0A0G0ZCH5</accession>
<dbReference type="GO" id="GO:0009380">
    <property type="term" value="C:excinuclease repair complex"/>
    <property type="evidence" value="ECO:0007669"/>
    <property type="project" value="TreeGrafter"/>
</dbReference>
<dbReference type="InterPro" id="IPR050066">
    <property type="entry name" value="UvrABC_protein_C"/>
</dbReference>
<dbReference type="EMBL" id="LCDD01000018">
    <property type="protein sequence ID" value="KKS46369.1"/>
    <property type="molecule type" value="Genomic_DNA"/>
</dbReference>
<dbReference type="InterPro" id="IPR001162">
    <property type="entry name" value="UvrC_RNase_H_dom"/>
</dbReference>
<evidence type="ECO:0000256" key="4">
    <source>
        <dbReference type="ARBA" id="ARBA00022881"/>
    </source>
</evidence>
<keyword evidence="2" id="KW-0227">DNA damage</keyword>
<dbReference type="FunFam" id="3.40.1440.10:FF:000001">
    <property type="entry name" value="UvrABC system protein C"/>
    <property type="match status" value="1"/>
</dbReference>
<dbReference type="Proteomes" id="UP000034320">
    <property type="component" value="Unassembled WGS sequence"/>
</dbReference>
<evidence type="ECO:0000259" key="7">
    <source>
        <dbReference type="PROSITE" id="PS50164"/>
    </source>
</evidence>
<dbReference type="Gene3D" id="4.10.860.10">
    <property type="entry name" value="UVR domain"/>
    <property type="match status" value="1"/>
</dbReference>
<comment type="caution">
    <text evidence="9">The sequence shown here is derived from an EMBL/GenBank/DDBJ whole genome shotgun (WGS) entry which is preliminary data.</text>
</comment>
<dbReference type="Pfam" id="PF08459">
    <property type="entry name" value="UvrC_RNaseH_dom"/>
    <property type="match status" value="1"/>
</dbReference>
<dbReference type="InterPro" id="IPR036876">
    <property type="entry name" value="UVR_dom_sf"/>
</dbReference>
<dbReference type="PROSITE" id="PS50151">
    <property type="entry name" value="UVR"/>
    <property type="match status" value="1"/>
</dbReference>
<protein>
    <submittedName>
        <fullName evidence="9">Excinuclease ABC subunit C</fullName>
    </submittedName>
</protein>
<dbReference type="AlphaFoldDB" id="A0A0G0ZCH5"/>
<reference evidence="9 10" key="1">
    <citation type="journal article" date="2015" name="Nature">
        <title>rRNA introns, odd ribosomes, and small enigmatic genomes across a large radiation of phyla.</title>
        <authorList>
            <person name="Brown C.T."/>
            <person name="Hug L.A."/>
            <person name="Thomas B.C."/>
            <person name="Sharon I."/>
            <person name="Castelle C.J."/>
            <person name="Singh A."/>
            <person name="Wilkins M.J."/>
            <person name="Williams K.H."/>
            <person name="Banfield J.F."/>
        </authorList>
    </citation>
    <scope>NUCLEOTIDE SEQUENCE [LARGE SCALE GENOMIC DNA]</scope>
</reference>
<keyword evidence="5" id="KW-0234">DNA repair</keyword>
<dbReference type="InterPro" id="IPR000305">
    <property type="entry name" value="GIY-YIG_endonuc"/>
</dbReference>
<dbReference type="SUPFAM" id="SSF46600">
    <property type="entry name" value="C-terminal UvrC-binding domain of UvrB"/>
    <property type="match status" value="1"/>
</dbReference>
<dbReference type="PANTHER" id="PTHR30562">
    <property type="entry name" value="UVRC/OXIDOREDUCTASE"/>
    <property type="match status" value="1"/>
</dbReference>
<feature type="domain" description="UVR" evidence="6">
    <location>
        <begin position="206"/>
        <end position="241"/>
    </location>
</feature>
<keyword evidence="4" id="KW-0267">Excision nuclease</keyword>
<sequence length="436" mass="51081">MNQKIPFDVSSLPEYTGVYLFKNRIGRVIYVGKALNLKKRIISYFKDKAVDIKKRRLIENIADLEMIEAKNEFEALILEASLIKLYLPKFNISLKDNKQYLYMKITSEEYPRLLLSRKRSDLDGELFGPFPSRQTVKTIIKYLRRVFPFCSQNPKIKKACFYSHLDLCFPCPAQIKKMPDEIKLKMRRIYLKNITNLRRILSGKIESVVKNLTHKMQQKSAQKLFEDAALIRDKIRQLKSISGEKFTPSQYLAEPQLISNLRKEEQRLLESELGTVFKSTIKAETIECYDISNLSGKNAAGSLVTFYRGLPDKKRYRHFRIKTVKSPDDFAMLKEILSRRLKHPEWRLPDLLVVDGGEQQLRIFNGLLTDLKINVPVIALAKKEERIYYARDEKTAVLDLARDSPALQLIQRLRDEAHRFAGRYHRLLRIKYLFKI</sequence>
<evidence type="ECO:0000256" key="3">
    <source>
        <dbReference type="ARBA" id="ARBA00022769"/>
    </source>
</evidence>
<dbReference type="InterPro" id="IPR038476">
    <property type="entry name" value="UvrC_RNase_H_dom_sf"/>
</dbReference>
<dbReference type="InterPro" id="IPR047296">
    <property type="entry name" value="GIY-YIG_UvrC_Cho"/>
</dbReference>
<evidence type="ECO:0000313" key="10">
    <source>
        <dbReference type="Proteomes" id="UP000034320"/>
    </source>
</evidence>
<evidence type="ECO:0000259" key="6">
    <source>
        <dbReference type="PROSITE" id="PS50151"/>
    </source>
</evidence>
<evidence type="ECO:0000313" key="9">
    <source>
        <dbReference type="EMBL" id="KKS46369.1"/>
    </source>
</evidence>
<dbReference type="SMART" id="SM00465">
    <property type="entry name" value="GIYc"/>
    <property type="match status" value="1"/>
</dbReference>
<dbReference type="PATRIC" id="fig|1618442.3.peg.864"/>
<keyword evidence="3" id="KW-0228">DNA excision</keyword>
<dbReference type="InterPro" id="IPR035901">
    <property type="entry name" value="GIY-YIG_endonuc_sf"/>
</dbReference>
<proteinExistence type="predicted"/>
<dbReference type="PROSITE" id="PS50165">
    <property type="entry name" value="UVRC"/>
    <property type="match status" value="1"/>
</dbReference>
<keyword evidence="1" id="KW-0963">Cytoplasm</keyword>
<evidence type="ECO:0000256" key="5">
    <source>
        <dbReference type="ARBA" id="ARBA00023204"/>
    </source>
</evidence>
<dbReference type="Gene3D" id="3.30.420.340">
    <property type="entry name" value="UvrC, RNAse H endonuclease domain"/>
    <property type="match status" value="1"/>
</dbReference>
<dbReference type="SUPFAM" id="SSF82771">
    <property type="entry name" value="GIY-YIG endonuclease"/>
    <property type="match status" value="1"/>
</dbReference>
<feature type="domain" description="GIY-YIG" evidence="7">
    <location>
        <begin position="14"/>
        <end position="92"/>
    </location>
</feature>
<dbReference type="Pfam" id="PF01541">
    <property type="entry name" value="GIY-YIG"/>
    <property type="match status" value="1"/>
</dbReference>
<evidence type="ECO:0000259" key="8">
    <source>
        <dbReference type="PROSITE" id="PS50165"/>
    </source>
</evidence>
<gene>
    <name evidence="9" type="ORF">UV09_C0018G0045</name>
</gene>
<feature type="domain" description="UvrC family homology region profile" evidence="8">
    <location>
        <begin position="258"/>
        <end position="362"/>
    </location>
</feature>
<dbReference type="GO" id="GO:0006289">
    <property type="term" value="P:nucleotide-excision repair"/>
    <property type="evidence" value="ECO:0007669"/>
    <property type="project" value="InterPro"/>
</dbReference>
<evidence type="ECO:0000256" key="2">
    <source>
        <dbReference type="ARBA" id="ARBA00022763"/>
    </source>
</evidence>
<organism evidence="9 10">
    <name type="scientific">Candidatus Gottesmanbacteria bacterium GW2011_GWA2_42_18</name>
    <dbReference type="NCBI Taxonomy" id="1618442"/>
    <lineage>
        <taxon>Bacteria</taxon>
        <taxon>Candidatus Gottesmaniibacteriota</taxon>
    </lineage>
</organism>